<accession>A0A9D9I8B1</accession>
<dbReference type="SUPFAM" id="SSF56954">
    <property type="entry name" value="Outer membrane efflux proteins (OEP)"/>
    <property type="match status" value="1"/>
</dbReference>
<dbReference type="InterPro" id="IPR027463">
    <property type="entry name" value="AcrB_DN_DC_subdom"/>
</dbReference>
<feature type="transmembrane region" description="Helical" evidence="11">
    <location>
        <begin position="868"/>
        <end position="885"/>
    </location>
</feature>
<dbReference type="GO" id="GO:0042910">
    <property type="term" value="F:xenobiotic transmembrane transporter activity"/>
    <property type="evidence" value="ECO:0007669"/>
    <property type="project" value="TreeGrafter"/>
</dbReference>
<dbReference type="EMBL" id="JADIMH010000053">
    <property type="protein sequence ID" value="MBO8467766.1"/>
    <property type="molecule type" value="Genomic_DNA"/>
</dbReference>
<feature type="transmembrane region" description="Helical" evidence="11">
    <location>
        <begin position="1040"/>
        <end position="1058"/>
    </location>
</feature>
<dbReference type="InterPro" id="IPR000731">
    <property type="entry name" value="SSD"/>
</dbReference>
<keyword evidence="9 10" id="KW-0472">Membrane</keyword>
<dbReference type="Gene3D" id="3.30.70.1320">
    <property type="entry name" value="Multidrug efflux transporter AcrB pore domain like"/>
    <property type="match status" value="1"/>
</dbReference>
<gene>
    <name evidence="13" type="ORF">IAB99_08420</name>
</gene>
<keyword evidence="10" id="KW-1134">Transmembrane beta strand</keyword>
<name>A0A9D9I8B1_9BACT</name>
<dbReference type="InterPro" id="IPR001036">
    <property type="entry name" value="Acrflvin-R"/>
</dbReference>
<keyword evidence="8 11" id="KW-1133">Transmembrane helix</keyword>
<dbReference type="Gene3D" id="2.20.200.10">
    <property type="entry name" value="Outer membrane efflux proteins (OEP)"/>
    <property type="match status" value="1"/>
</dbReference>
<dbReference type="InterPro" id="IPR003423">
    <property type="entry name" value="OMP_efflux"/>
</dbReference>
<evidence type="ECO:0000256" key="1">
    <source>
        <dbReference type="ARBA" id="ARBA00004429"/>
    </source>
</evidence>
<comment type="subcellular location">
    <subcellularLocation>
        <location evidence="1">Cell inner membrane</location>
        <topology evidence="1">Multi-pass membrane protein</topology>
    </subcellularLocation>
    <subcellularLocation>
        <location evidence="10">Cell membrane</location>
        <topology evidence="10">Lipid-anchor</topology>
    </subcellularLocation>
</comment>
<dbReference type="PANTHER" id="PTHR32063:SF13">
    <property type="entry name" value="MULTIDRUG EFFLUX PUMP SUBUNIT ACRB-RELATED"/>
    <property type="match status" value="1"/>
</dbReference>
<keyword evidence="10" id="KW-0449">Lipoprotein</keyword>
<evidence type="ECO:0000256" key="4">
    <source>
        <dbReference type="ARBA" id="ARBA00022448"/>
    </source>
</evidence>
<organism evidence="13 14">
    <name type="scientific">Candidatus Cryptobacteroides faecipullorum</name>
    <dbReference type="NCBI Taxonomy" id="2840764"/>
    <lineage>
        <taxon>Bacteria</taxon>
        <taxon>Pseudomonadati</taxon>
        <taxon>Bacteroidota</taxon>
        <taxon>Bacteroidia</taxon>
        <taxon>Bacteroidales</taxon>
        <taxon>Candidatus Cryptobacteroides</taxon>
    </lineage>
</organism>
<sequence>MKSDFFIDRPVFSTVISVIIVLVGLIGLVMLPVDQYPPIVPPVVKVSASYPGASAQTVAQAVATPIEQELNGTPGMLYMESTNTNSGSFSATITFDITSNPDLAAVEVQNRVKLAESRLPAEVVQNGISVEKESASRLMTITVLSDDPKFDEIYLSNYTTLNVLDMLRRVPGVGGVSNVGSRYYAMQIWVQPDKLASFGLTVKDLQNALKDQNRESAAGVLGQQPISDADITIPITATGRLSSVSEFENIVVRAGQDGSIIRIKDVARVSLEAQSYNTESGINGRNAAVMNVFLLPGANAMEVADNVKATMEEISKSFPEGMSYDIPFDVTTYISESIHHVYKTLFEALFLVILVVFLSLQSWRATLIPAIAVPISLVGTFGIMLIFGFSLNMMTLLGLILAIGIVVDDAIVVVENVDRIMEEEHLSPYEATKKAMSGIGGALVAMSLVLCAVFVPVSFLSGITGQLFRQFTVTIAVSVIISTIVALTLSPVMCSLFLKPHDPNKKKNIVFRKINEALAKGNSFYARMIHASLHHSRRMFAFFGIAIIGIWVMGKIVPTSFIPKEDQGYFTVELELPVGATLERTREVTDRAMAFLLRQHDIQYVLNVTGSSPRLGTNQGNSYMTVIMKPWDERKETDIEKTMQLIRDSLSLYPESKVYISTPAVIPGLGTTGGFSMVLETRGDATYEQLQAASDTLLYYASQRKELTGLSSGLQKDIPQLFFDADRDKIQLLGVPLSDVFSTLKTFTGSQYVNDFNMFNRVYRVYVQAEAPYRAHQNNLDLFFVRSSSGAMIPVTALGTTEYTTGPGTIKRFNMYYSATINGEPSHGTSSGQAMAILEDIVDEHLPDNIGVEWSGLSFQEKKEGGQTGLVLGLALLFVFLFLAAQYESWSVPIAVILSLPIAIFGAYLGVGILGMESNIYFQIGLVMLVGLVAKNAILIVEFAKEEVEKGKPLEEAAITAAHLRFRPIVMTSLAFILGMFPLVFATGPGSESRQNIGTGVFFGMIVAISAGIVFVPFFFVWIYKMKRKFVSRKRRKMNLPGPGAAVIALVLMTGITVSSCSPAKHCAAPELDLPDRYTVSSGTDSATVADIEWWKVYADTTLHRLISDALEYNKDMLIAAERVRELEYRYRIQRSDLWPAISAEAYADNEYNNYGGDESDPDDPELGPKLSLSWEIDLWGHLRWASREKLAEYLSGVEARRALKMTLVADVARAYFELLALDNELNIVRRTLETRQDGVNKAKLRFEGGLTSEVPYQQSLVELASTASLVPDLESRVAMKESELAFLTGSYPRAIERGRALLELSYDREIPLGVPSQLLQRRPDVRSAYQDLLAAQAAVGVAQAERFPTFTIDLSGGLESNSFLDVLKSPFYYAAASLASPIFSFGKKKSQFKAAVARYNQSRYEYEKTVMQAFREVYDASANFTSARKNTGLKFDLQEATRKYVSLTTSQYIIGAINYLDFLDAQRAYFDAQVELSNAIMNEHLALVDMYKALGGGW</sequence>
<feature type="transmembrane region" description="Helical" evidence="11">
    <location>
        <begin position="471"/>
        <end position="498"/>
    </location>
</feature>
<keyword evidence="5" id="KW-1003">Cell membrane</keyword>
<comment type="similarity">
    <text evidence="3">Belongs to the resistance-nodulation-cell division (RND) (TC 2.A.6) family.</text>
</comment>
<evidence type="ECO:0000256" key="2">
    <source>
        <dbReference type="ARBA" id="ARBA00007613"/>
    </source>
</evidence>
<dbReference type="FunFam" id="1.20.1640.10:FF:000001">
    <property type="entry name" value="Efflux pump membrane transporter"/>
    <property type="match status" value="1"/>
</dbReference>
<dbReference type="Pfam" id="PF00873">
    <property type="entry name" value="ACR_tran"/>
    <property type="match status" value="1"/>
</dbReference>
<feature type="transmembrane region" description="Helical" evidence="11">
    <location>
        <begin position="920"/>
        <end position="943"/>
    </location>
</feature>
<keyword evidence="4" id="KW-0813">Transport</keyword>
<keyword evidence="7 10" id="KW-0812">Transmembrane</keyword>
<dbReference type="InterPro" id="IPR010131">
    <property type="entry name" value="MdtP/NodT-like"/>
</dbReference>
<reference evidence="13" key="2">
    <citation type="journal article" date="2021" name="PeerJ">
        <title>Extensive microbial diversity within the chicken gut microbiome revealed by metagenomics and culture.</title>
        <authorList>
            <person name="Gilroy R."/>
            <person name="Ravi A."/>
            <person name="Getino M."/>
            <person name="Pursley I."/>
            <person name="Horton D.L."/>
            <person name="Alikhan N.F."/>
            <person name="Baker D."/>
            <person name="Gharbi K."/>
            <person name="Hall N."/>
            <person name="Watson M."/>
            <person name="Adriaenssens E.M."/>
            <person name="Foster-Nyarko E."/>
            <person name="Jarju S."/>
            <person name="Secka A."/>
            <person name="Antonio M."/>
            <person name="Oren A."/>
            <person name="Chaudhuri R.R."/>
            <person name="La Ragione R."/>
            <person name="Hildebrand F."/>
            <person name="Pallen M.J."/>
        </authorList>
    </citation>
    <scope>NUCLEOTIDE SEQUENCE</scope>
    <source>
        <strain evidence="13">B1-15692</strain>
    </source>
</reference>
<dbReference type="PANTHER" id="PTHR32063">
    <property type="match status" value="1"/>
</dbReference>
<evidence type="ECO:0000256" key="5">
    <source>
        <dbReference type="ARBA" id="ARBA00022475"/>
    </source>
</evidence>
<feature type="transmembrane region" description="Helical" evidence="11">
    <location>
        <begin position="367"/>
        <end position="387"/>
    </location>
</feature>
<dbReference type="NCBIfam" id="TIGR00915">
    <property type="entry name" value="2A0602"/>
    <property type="match status" value="1"/>
</dbReference>
<evidence type="ECO:0000256" key="11">
    <source>
        <dbReference type="SAM" id="Phobius"/>
    </source>
</evidence>
<dbReference type="SUPFAM" id="SSF82714">
    <property type="entry name" value="Multidrug efflux transporter AcrB TolC docking domain, DN and DC subdomains"/>
    <property type="match status" value="2"/>
</dbReference>
<protein>
    <submittedName>
        <fullName evidence="13">Multidrug efflux RND transporter permease subunit</fullName>
    </submittedName>
</protein>
<feature type="transmembrane region" description="Helical" evidence="11">
    <location>
        <begin position="997"/>
        <end position="1024"/>
    </location>
</feature>
<feature type="domain" description="SSD" evidence="12">
    <location>
        <begin position="371"/>
        <end position="496"/>
    </location>
</feature>
<dbReference type="SUPFAM" id="SSF82866">
    <property type="entry name" value="Multidrug efflux transporter AcrB transmembrane domain"/>
    <property type="match status" value="2"/>
</dbReference>
<dbReference type="SUPFAM" id="SSF82693">
    <property type="entry name" value="Multidrug efflux transporter AcrB pore domain, PN1, PN2, PC1 and PC2 subdomains"/>
    <property type="match status" value="3"/>
</dbReference>
<evidence type="ECO:0000256" key="9">
    <source>
        <dbReference type="ARBA" id="ARBA00023136"/>
    </source>
</evidence>
<feature type="transmembrane region" description="Helical" evidence="11">
    <location>
        <begin position="435"/>
        <end position="459"/>
    </location>
</feature>
<dbReference type="Proteomes" id="UP000823660">
    <property type="component" value="Unassembled WGS sequence"/>
</dbReference>
<dbReference type="NCBIfam" id="NF000282">
    <property type="entry name" value="RND_permease_1"/>
    <property type="match status" value="1"/>
</dbReference>
<dbReference type="GO" id="GO:0009636">
    <property type="term" value="P:response to toxic substance"/>
    <property type="evidence" value="ECO:0007669"/>
    <property type="project" value="UniProtKB-ARBA"/>
</dbReference>
<evidence type="ECO:0000313" key="13">
    <source>
        <dbReference type="EMBL" id="MBO8467766.1"/>
    </source>
</evidence>
<evidence type="ECO:0000313" key="14">
    <source>
        <dbReference type="Proteomes" id="UP000823660"/>
    </source>
</evidence>
<dbReference type="Gene3D" id="1.20.1600.10">
    <property type="entry name" value="Outer membrane efflux proteins (OEP)"/>
    <property type="match status" value="1"/>
</dbReference>
<dbReference type="InterPro" id="IPR004764">
    <property type="entry name" value="MdtF-like"/>
</dbReference>
<dbReference type="Gene3D" id="3.30.70.1430">
    <property type="entry name" value="Multidrug efflux transporter AcrB pore domain"/>
    <property type="match status" value="2"/>
</dbReference>
<proteinExistence type="inferred from homology"/>
<evidence type="ECO:0000256" key="7">
    <source>
        <dbReference type="ARBA" id="ARBA00022692"/>
    </source>
</evidence>
<comment type="similarity">
    <text evidence="2 10">Belongs to the outer membrane factor (OMF) (TC 1.B.17) family.</text>
</comment>
<dbReference type="Gene3D" id="3.30.70.1440">
    <property type="entry name" value="Multidrug efflux transporter AcrB pore domain"/>
    <property type="match status" value="1"/>
</dbReference>
<dbReference type="Gene3D" id="1.20.1640.10">
    <property type="entry name" value="Multidrug efflux transporter AcrB transmembrane domain"/>
    <property type="match status" value="2"/>
</dbReference>
<feature type="transmembrane region" description="Helical" evidence="11">
    <location>
        <begin position="393"/>
        <end position="414"/>
    </location>
</feature>
<feature type="transmembrane region" description="Helical" evidence="11">
    <location>
        <begin position="341"/>
        <end position="360"/>
    </location>
</feature>
<dbReference type="Pfam" id="PF02321">
    <property type="entry name" value="OEP"/>
    <property type="match status" value="2"/>
</dbReference>
<feature type="transmembrane region" description="Helical" evidence="11">
    <location>
        <begin position="539"/>
        <end position="557"/>
    </location>
</feature>
<evidence type="ECO:0000259" key="12">
    <source>
        <dbReference type="PROSITE" id="PS50156"/>
    </source>
</evidence>
<dbReference type="GO" id="GO:0005886">
    <property type="term" value="C:plasma membrane"/>
    <property type="evidence" value="ECO:0007669"/>
    <property type="project" value="UniProtKB-SubCell"/>
</dbReference>
<keyword evidence="6" id="KW-0997">Cell inner membrane</keyword>
<dbReference type="FunFam" id="3.30.70.1430:FF:000001">
    <property type="entry name" value="Efflux pump membrane transporter"/>
    <property type="match status" value="1"/>
</dbReference>
<evidence type="ECO:0000256" key="8">
    <source>
        <dbReference type="ARBA" id="ARBA00022989"/>
    </source>
</evidence>
<evidence type="ECO:0000256" key="6">
    <source>
        <dbReference type="ARBA" id="ARBA00022519"/>
    </source>
</evidence>
<dbReference type="PRINTS" id="PR00702">
    <property type="entry name" value="ACRIFLAVINRP"/>
</dbReference>
<comment type="caution">
    <text evidence="13">The sequence shown here is derived from an EMBL/GenBank/DDBJ whole genome shotgun (WGS) entry which is preliminary data.</text>
</comment>
<dbReference type="PROSITE" id="PS50156">
    <property type="entry name" value="SSD"/>
    <property type="match status" value="1"/>
</dbReference>
<dbReference type="NCBIfam" id="TIGR01845">
    <property type="entry name" value="outer_NodT"/>
    <property type="match status" value="1"/>
</dbReference>
<feature type="transmembrane region" description="Helical" evidence="11">
    <location>
        <begin position="964"/>
        <end position="985"/>
    </location>
</feature>
<evidence type="ECO:0000256" key="10">
    <source>
        <dbReference type="RuleBase" id="RU362097"/>
    </source>
</evidence>
<dbReference type="GO" id="GO:0015562">
    <property type="term" value="F:efflux transmembrane transporter activity"/>
    <property type="evidence" value="ECO:0007669"/>
    <property type="project" value="InterPro"/>
</dbReference>
<dbReference type="Gene3D" id="3.30.2090.10">
    <property type="entry name" value="Multidrug efflux transporter AcrB TolC docking domain, DN and DC subdomains"/>
    <property type="match status" value="2"/>
</dbReference>
<feature type="transmembrane region" description="Helical" evidence="11">
    <location>
        <begin position="892"/>
        <end position="914"/>
    </location>
</feature>
<keyword evidence="10" id="KW-0564">Palmitate</keyword>
<reference evidence="13" key="1">
    <citation type="submission" date="2020-10" db="EMBL/GenBank/DDBJ databases">
        <authorList>
            <person name="Gilroy R."/>
        </authorList>
    </citation>
    <scope>NUCLEOTIDE SEQUENCE</scope>
    <source>
        <strain evidence="13">B1-15692</strain>
    </source>
</reference>
<feature type="transmembrane region" description="Helical" evidence="11">
    <location>
        <begin position="12"/>
        <end position="33"/>
    </location>
</feature>
<evidence type="ECO:0000256" key="3">
    <source>
        <dbReference type="ARBA" id="ARBA00010942"/>
    </source>
</evidence>